<evidence type="ECO:0000256" key="7">
    <source>
        <dbReference type="SAM" id="Phobius"/>
    </source>
</evidence>
<feature type="transmembrane region" description="Helical" evidence="7">
    <location>
        <begin position="782"/>
        <end position="800"/>
    </location>
</feature>
<dbReference type="EMBL" id="HBHL01009751">
    <property type="protein sequence ID" value="CAD9717672.1"/>
    <property type="molecule type" value="Transcribed_RNA"/>
</dbReference>
<feature type="transmembrane region" description="Helical" evidence="7">
    <location>
        <begin position="618"/>
        <end position="638"/>
    </location>
</feature>
<evidence type="ECO:0000256" key="4">
    <source>
        <dbReference type="ARBA" id="ARBA00022989"/>
    </source>
</evidence>
<evidence type="ECO:0000256" key="5">
    <source>
        <dbReference type="ARBA" id="ARBA00023136"/>
    </source>
</evidence>
<evidence type="ECO:0000256" key="3">
    <source>
        <dbReference type="ARBA" id="ARBA00022692"/>
    </source>
</evidence>
<dbReference type="Proteomes" id="UP000316726">
    <property type="component" value="Chromosome 10"/>
</dbReference>
<evidence type="ECO:0000313" key="9">
    <source>
        <dbReference type="EMBL" id="CAD9717672.1"/>
    </source>
</evidence>
<feature type="transmembrane region" description="Helical" evidence="7">
    <location>
        <begin position="830"/>
        <end position="853"/>
    </location>
</feature>
<dbReference type="STRING" id="1764295.A0A5B8MVI4"/>
<feature type="transmembrane region" description="Helical" evidence="7">
    <location>
        <begin position="586"/>
        <end position="606"/>
    </location>
</feature>
<gene>
    <name evidence="10" type="ORF">A3770_10p60400</name>
    <name evidence="9" type="ORF">CPRI1469_LOCUS6533</name>
</gene>
<feature type="transmembrane region" description="Helical" evidence="7">
    <location>
        <begin position="559"/>
        <end position="580"/>
    </location>
</feature>
<feature type="transmembrane region" description="Helical" evidence="7">
    <location>
        <begin position="714"/>
        <end position="736"/>
    </location>
</feature>
<feature type="transmembrane region" description="Helical" evidence="7">
    <location>
        <begin position="670"/>
        <end position="693"/>
    </location>
</feature>
<feature type="domain" description="Bicarbonate transporter-like transmembrane" evidence="8">
    <location>
        <begin position="413"/>
        <end position="585"/>
    </location>
</feature>
<comment type="subcellular location">
    <subcellularLocation>
        <location evidence="1">Membrane</location>
        <topology evidence="1">Multi-pass membrane protein</topology>
    </subcellularLocation>
</comment>
<reference evidence="10 11" key="1">
    <citation type="submission" date="2018-07" db="EMBL/GenBank/DDBJ databases">
        <title>The complete nuclear genome of the prasinophyte Chloropicon primus (CCMP1205).</title>
        <authorList>
            <person name="Pombert J.-F."/>
            <person name="Otis C."/>
            <person name="Turmel M."/>
            <person name="Lemieux C."/>
        </authorList>
    </citation>
    <scope>NUCLEOTIDE SEQUENCE [LARGE SCALE GENOMIC DNA]</scope>
    <source>
        <strain evidence="10 11">CCMP1205</strain>
    </source>
</reference>
<reference evidence="9" key="2">
    <citation type="submission" date="2021-01" db="EMBL/GenBank/DDBJ databases">
        <authorList>
            <person name="Corre E."/>
            <person name="Pelletier E."/>
            <person name="Niang G."/>
            <person name="Scheremetjew M."/>
            <person name="Finn R."/>
            <person name="Kale V."/>
            <person name="Holt S."/>
            <person name="Cochrane G."/>
            <person name="Meng A."/>
            <person name="Brown T."/>
            <person name="Cohen L."/>
        </authorList>
    </citation>
    <scope>NUCLEOTIDE SEQUENCE</scope>
    <source>
        <strain evidence="9">CCMP1205</strain>
    </source>
</reference>
<feature type="transmembrane region" description="Helical" evidence="7">
    <location>
        <begin position="520"/>
        <end position="547"/>
    </location>
</feature>
<dbReference type="PANTHER" id="PTHR11453:SF127">
    <property type="entry name" value="SOLUTE CARRIER FAMILY 4 MEMBER 11"/>
    <property type="match status" value="1"/>
</dbReference>
<proteinExistence type="inferred from homology"/>
<evidence type="ECO:0000256" key="6">
    <source>
        <dbReference type="SAM" id="MobiDB-lite"/>
    </source>
</evidence>
<dbReference type="PANTHER" id="PTHR11453">
    <property type="entry name" value="ANION EXCHANGE PROTEIN"/>
    <property type="match status" value="1"/>
</dbReference>
<evidence type="ECO:0000256" key="1">
    <source>
        <dbReference type="ARBA" id="ARBA00004141"/>
    </source>
</evidence>
<evidence type="ECO:0000259" key="8">
    <source>
        <dbReference type="Pfam" id="PF00955"/>
    </source>
</evidence>
<feature type="transmembrane region" description="Helical" evidence="7">
    <location>
        <begin position="865"/>
        <end position="892"/>
    </location>
</feature>
<feature type="region of interest" description="Disordered" evidence="6">
    <location>
        <begin position="1"/>
        <end position="38"/>
    </location>
</feature>
<dbReference type="GO" id="GO:0006820">
    <property type="term" value="P:monoatomic anion transport"/>
    <property type="evidence" value="ECO:0007669"/>
    <property type="project" value="InterPro"/>
</dbReference>
<organism evidence="10 11">
    <name type="scientific">Chloropicon primus</name>
    <dbReference type="NCBI Taxonomy" id="1764295"/>
    <lineage>
        <taxon>Eukaryota</taxon>
        <taxon>Viridiplantae</taxon>
        <taxon>Chlorophyta</taxon>
        <taxon>Chloropicophyceae</taxon>
        <taxon>Chloropicales</taxon>
        <taxon>Chloropicaceae</taxon>
        <taxon>Chloropicon</taxon>
    </lineage>
</organism>
<accession>A0A5B8MVI4</accession>
<dbReference type="Pfam" id="PF00955">
    <property type="entry name" value="HCO3_cotransp"/>
    <property type="match status" value="2"/>
</dbReference>
<keyword evidence="3 7" id="KW-0812">Transmembrane</keyword>
<feature type="transmembrane region" description="Helical" evidence="7">
    <location>
        <begin position="448"/>
        <end position="466"/>
    </location>
</feature>
<keyword evidence="4 7" id="KW-1133">Transmembrane helix</keyword>
<dbReference type="InterPro" id="IPR011531">
    <property type="entry name" value="HCO3_transpt-like_TM_dom"/>
</dbReference>
<name>A0A5B8MVI4_9CHLO</name>
<dbReference type="AlphaFoldDB" id="A0A5B8MVI4"/>
<keyword evidence="11" id="KW-1185">Reference proteome</keyword>
<dbReference type="GO" id="GO:0005886">
    <property type="term" value="C:plasma membrane"/>
    <property type="evidence" value="ECO:0007669"/>
    <property type="project" value="TreeGrafter"/>
</dbReference>
<evidence type="ECO:0000313" key="11">
    <source>
        <dbReference type="Proteomes" id="UP000316726"/>
    </source>
</evidence>
<evidence type="ECO:0000313" key="10">
    <source>
        <dbReference type="EMBL" id="QDZ23522.1"/>
    </source>
</evidence>
<evidence type="ECO:0000256" key="2">
    <source>
        <dbReference type="ARBA" id="ARBA00006262"/>
    </source>
</evidence>
<dbReference type="EMBL" id="CP031043">
    <property type="protein sequence ID" value="QDZ23522.1"/>
    <property type="molecule type" value="Genomic_DNA"/>
</dbReference>
<dbReference type="OrthoDB" id="1735926at2759"/>
<dbReference type="GO" id="GO:0005452">
    <property type="term" value="F:solute:inorganic anion antiporter activity"/>
    <property type="evidence" value="ECO:0007669"/>
    <property type="project" value="InterPro"/>
</dbReference>
<dbReference type="InterPro" id="IPR003020">
    <property type="entry name" value="HCO3_transpt_euk"/>
</dbReference>
<feature type="transmembrane region" description="Helical" evidence="7">
    <location>
        <begin position="478"/>
        <end position="500"/>
    </location>
</feature>
<sequence>MREEEEEVSLGSFLAEGFVSSSSSSESEQETHGGQSVKDFSLDELDAYGRSTSFSSSLHSTLRWRRTQDAILLRQSPKVLEKDLSILHFKGEKLHLKNVALEIQAEEDLLALGQCTGLEANNAEGDEEEGQGQGRARKVVPGSQKLFAHVLHNVREDTAEGLVKRFAEVVKTAAIYDVAVLDSEDRSARALRCTDGDAYTQGLIDSLEGAIILEKGCSKKSSSSIFRCDVLHGRGFMVLSLEDRAANLVPTGPIRRAAVLIKLKQGSVWGTTGQKVHVVVLVVCSASCASTANHLSTAHTFATMLSSDVLLGRLVESSCAEDLLASVLLYVAVTKSKKEKWLNRRQTKREKEESTRKLTLGQEIQQTSVTFGREAPETRRRRSCCPRVPKTEREIERQKRRAKESSLVFSGRCLGAVNDIVRLSRHYRKEWVVRSTVNDWFKIVSGTFWQLFSTLAPAISIGLVYEEVTDGQIGVKQMLIAESCCGIIYALSGSLSLGVYRSTGPLLSYIKILYRGSIELPFLLFYVWTGLWLGFFLVIGGLFEASVLMKFCGRFTEEVLAMMVSMVFIVSAIEDLAIQIGEAYDLSYVTLFVGTFGLSTFFARANGSRFARKIIRSLITDLAPAISFLVMTGFSFAVPGRDPVARVPMGETGGTFSQLSLLPVSIQWNQALFCAIPGFLVALLFMIESNVGALLTCRPELKLRKGLPCMHHDLVLSGLLVVGCSLLGLPWCMVSLPHSPMNAIVLADTDGEGNILKSRECRWPGLVSHLAMLAIVGWADHWIAQIPVGVAFGYLLYMGIESMRDNDMFQRVLLLVTDPLMYPPNHYVRFVRFGVVLRFTAIQVLCFLVLWLVHDNFYSAELDELPFSVAMLFPLVLVALIPFRMFVLPFFFTPLDLELLTQVEEGLVARLFY</sequence>
<dbReference type="GO" id="GO:0050801">
    <property type="term" value="P:monoatomic ion homeostasis"/>
    <property type="evidence" value="ECO:0007669"/>
    <property type="project" value="TreeGrafter"/>
</dbReference>
<feature type="domain" description="Bicarbonate transporter-like transmembrane" evidence="8">
    <location>
        <begin position="586"/>
        <end position="903"/>
    </location>
</feature>
<keyword evidence="5 7" id="KW-0472">Membrane</keyword>
<protein>
    <submittedName>
        <fullName evidence="10">Bicarbonate transporter</fullName>
    </submittedName>
</protein>
<comment type="similarity">
    <text evidence="2">Belongs to the anion exchanger (TC 2.A.31.3) family.</text>
</comment>